<evidence type="ECO:0000313" key="2">
    <source>
        <dbReference type="EMBL" id="MBS1009640.1"/>
    </source>
</evidence>
<gene>
    <name evidence="2" type="ORF">JK167_02175</name>
</gene>
<dbReference type="RefSeq" id="WP_021740916.1">
    <property type="nucleotide sequence ID" value="NZ_CAKMAP010000003.1"/>
</dbReference>
<comment type="caution">
    <text evidence="2">The sequence shown here is derived from an EMBL/GenBank/DDBJ whole genome shotgun (WGS) entry which is preliminary data.</text>
</comment>
<name>A0AA41EMX7_LEVBR</name>
<dbReference type="GeneID" id="56994237"/>
<sequence>MGKKFNHHFYRRWLFWFGIAFWIAEALSWSFDNWSVKLLGVAMGLFLIIWSMDSE</sequence>
<keyword evidence="1" id="KW-0812">Transmembrane</keyword>
<accession>A0AA41EMX7</accession>
<keyword evidence="1" id="KW-1133">Transmembrane helix</keyword>
<keyword evidence="1" id="KW-0472">Membrane</keyword>
<dbReference type="EMBL" id="JAERKF010000002">
    <property type="protein sequence ID" value="MBS1009640.1"/>
    <property type="molecule type" value="Genomic_DNA"/>
</dbReference>
<reference evidence="2" key="2">
    <citation type="submission" date="2022-09" db="EMBL/GenBank/DDBJ databases">
        <title>Genome-inferred correspondence between phylogeny and metabolic traits in the wild Drosophila gut microbiome.</title>
        <authorList>
            <person name="Bueno E."/>
            <person name="Blow F."/>
            <person name="Douglas A.E."/>
        </authorList>
    </citation>
    <scope>NUCLEOTIDE SEQUENCE</scope>
    <source>
        <strain evidence="2">Dm-2019-70</strain>
    </source>
</reference>
<proteinExistence type="predicted"/>
<dbReference type="AlphaFoldDB" id="A0AA41EMX7"/>
<feature type="transmembrane region" description="Helical" evidence="1">
    <location>
        <begin position="35"/>
        <end position="52"/>
    </location>
</feature>
<reference evidence="2" key="1">
    <citation type="submission" date="2020-12" db="EMBL/GenBank/DDBJ databases">
        <authorList>
            <person name="Mcmullen J.G."/>
        </authorList>
    </citation>
    <scope>NUCLEOTIDE SEQUENCE</scope>
    <source>
        <strain evidence="2">Dm-2019-70</strain>
    </source>
</reference>
<protein>
    <submittedName>
        <fullName evidence="2">Uncharacterized protein</fullName>
    </submittedName>
</protein>
<evidence type="ECO:0000256" key="1">
    <source>
        <dbReference type="SAM" id="Phobius"/>
    </source>
</evidence>
<organism evidence="2 3">
    <name type="scientific">Levilactobacillus brevis</name>
    <name type="common">Lactobacillus brevis</name>
    <dbReference type="NCBI Taxonomy" id="1580"/>
    <lineage>
        <taxon>Bacteria</taxon>
        <taxon>Bacillati</taxon>
        <taxon>Bacillota</taxon>
        <taxon>Bacilli</taxon>
        <taxon>Lactobacillales</taxon>
        <taxon>Lactobacillaceae</taxon>
        <taxon>Levilactobacillus</taxon>
    </lineage>
</organism>
<evidence type="ECO:0000313" key="3">
    <source>
        <dbReference type="Proteomes" id="UP000676478"/>
    </source>
</evidence>
<dbReference type="Proteomes" id="UP000676478">
    <property type="component" value="Unassembled WGS sequence"/>
</dbReference>
<feature type="transmembrane region" description="Helical" evidence="1">
    <location>
        <begin position="12"/>
        <end position="29"/>
    </location>
</feature>